<name>A0A0C9VVC6_SPHS4</name>
<dbReference type="PANTHER" id="PTHR11200">
    <property type="entry name" value="INOSITOL 5-PHOSPHATASE"/>
    <property type="match status" value="1"/>
</dbReference>
<dbReference type="InterPro" id="IPR008936">
    <property type="entry name" value="Rho_GTPase_activation_prot"/>
</dbReference>
<keyword evidence="8" id="KW-1185">Reference proteome</keyword>
<dbReference type="Proteomes" id="UP000054279">
    <property type="component" value="Unassembled WGS sequence"/>
</dbReference>
<dbReference type="GO" id="GO:0004439">
    <property type="term" value="F:phosphatidylinositol-4,5-bisphosphate 5-phosphatase activity"/>
    <property type="evidence" value="ECO:0007669"/>
    <property type="project" value="TreeGrafter"/>
</dbReference>
<dbReference type="SUPFAM" id="SSF48350">
    <property type="entry name" value="GTPase activation domain, GAP"/>
    <property type="match status" value="1"/>
</dbReference>
<comment type="subcellular location">
    <subcellularLocation>
        <location evidence="2">Cytoplasmic vesicle</location>
        <location evidence="2">Phagosome membrane</location>
    </subcellularLocation>
    <subcellularLocation>
        <location evidence="1">Early endosome membrane</location>
    </subcellularLocation>
</comment>
<evidence type="ECO:0000259" key="6">
    <source>
        <dbReference type="PROSITE" id="PS50238"/>
    </source>
</evidence>
<dbReference type="GO" id="GO:0046856">
    <property type="term" value="P:phosphatidylinositol dephosphorylation"/>
    <property type="evidence" value="ECO:0007669"/>
    <property type="project" value="InterPro"/>
</dbReference>
<dbReference type="Pfam" id="PF00620">
    <property type="entry name" value="RhoGAP"/>
    <property type="match status" value="1"/>
</dbReference>
<dbReference type="SMART" id="SM00324">
    <property type="entry name" value="RhoGAP"/>
    <property type="match status" value="1"/>
</dbReference>
<feature type="region of interest" description="Disordered" evidence="5">
    <location>
        <begin position="293"/>
        <end position="324"/>
    </location>
</feature>
<dbReference type="InterPro" id="IPR013783">
    <property type="entry name" value="Ig-like_fold"/>
</dbReference>
<dbReference type="InterPro" id="IPR048869">
    <property type="entry name" value="OCRL-1_2_ASH"/>
</dbReference>
<dbReference type="Gene3D" id="3.60.10.10">
    <property type="entry name" value="Endonuclease/exonuclease/phosphatase"/>
    <property type="match status" value="1"/>
</dbReference>
<dbReference type="Pfam" id="PF22669">
    <property type="entry name" value="Exo_endo_phos2"/>
    <property type="match status" value="1"/>
</dbReference>
<dbReference type="Gene3D" id="2.60.40.10">
    <property type="entry name" value="Immunoglobulins"/>
    <property type="match status" value="1"/>
</dbReference>
<dbReference type="SMART" id="SM00128">
    <property type="entry name" value="IPPc"/>
    <property type="match status" value="1"/>
</dbReference>
<sequence length="987" mass="110297">MDRLQSAVTLSLRVTETCTAAAEVIDLGESSSNESVRRVLAVITHGYPNGTDSGENSNAEVSDKEEGCLFLMRYDNNSSTELYPHLLFPINLDLNVSLRQRSGGDAPAEFEVTIRIPKGKTVISSREMHSLSAVLEETRRLKAIQDPNSSLVLPTSPKSPTGPSSTIAKSRFLEHDPVDGDNDEFEGHWEWLHFYLSRRFSRLLSFRQPKPRDIRFHTKGFKLSEASAGMPVDEDGDIINLRDQWVYERLLEHKEEYSSQRSISLRIGTFNVNGKLPSQSLASWVLGRTKKVSLDENSPKQPTMPTDEKDSIEHESHPISDSASVVTSTSFSKSALNTPDAHTLTSSFPSTPGLLEDPSELSDIFVFGFQEVDLSTEGLLYRASSTRDDAWTAAIFQALGKASDNYVKLTSKQLAGTLIIIIIKKELRSLVKEISASTAAVGLLGFIANKGAAAVRLLINSTTVTFVCSHLAAFDEYVERRNSDFAEVARKLDFPITPRGTRSMRVLSANVWESDMVFWLGDLNYRIDLPDNEIRTMLSPEQRELDTLLDFDQLMNAIRYQNAFFGFSEHDIDFLPTYRFSDLPRDNIGYDMKRKPAWTDRILHMSANAKAIEQSTYQGHHDIDMSDHRPVSADFTVSIDDSDERKYHRTLKSIFRSLGDFEDSEEAPSVKILDESEINMGDIIYGRSVTRNIRIQNTGKNACGFRFIPLEPGEPICKEWLNVKPLNGLLLPGETTSIEITVIIDERTASFLNHGNPSISENLVLHLLRGTDHIFSLIGSYKKTCFANSLSRLVRTRGPVRTKGDEPLLPEVNALSAPRELMFLVEWLMTNGLDVPDIFLEPGNEDLIGIIREHLDTQPLDNTVTIQFPTMASHRDITLAFGGALLQFLGSLTEPVIPWAIHSRCALVQDREGVFEVLDEVPSFSRNVFVTVTAFLHFIAQSGGEDTSAQLARVFANVLLKDNPRATPGIPLLTPLQKRQFLLLTIG</sequence>
<dbReference type="PANTHER" id="PTHR11200:SF300">
    <property type="entry name" value="TYPE II INOSITOL 1,4,5-TRISPHOSPHATE 5-PHOSPHATASE"/>
    <property type="match status" value="1"/>
</dbReference>
<dbReference type="GO" id="GO:0031901">
    <property type="term" value="C:early endosome membrane"/>
    <property type="evidence" value="ECO:0007669"/>
    <property type="project" value="UniProtKB-SubCell"/>
</dbReference>
<dbReference type="InterPro" id="IPR036691">
    <property type="entry name" value="Endo/exonu/phosph_ase_sf"/>
</dbReference>
<evidence type="ECO:0000256" key="4">
    <source>
        <dbReference type="ARBA" id="ARBA00023329"/>
    </source>
</evidence>
<accession>A0A0C9VVC6</accession>
<dbReference type="SUPFAM" id="SSF56219">
    <property type="entry name" value="DNase I-like"/>
    <property type="match status" value="1"/>
</dbReference>
<proteinExistence type="predicted"/>
<keyword evidence="4" id="KW-0968">Cytoplasmic vesicle</keyword>
<evidence type="ECO:0000313" key="8">
    <source>
        <dbReference type="Proteomes" id="UP000054279"/>
    </source>
</evidence>
<evidence type="ECO:0000313" key="7">
    <source>
        <dbReference type="EMBL" id="KIJ42241.1"/>
    </source>
</evidence>
<dbReference type="Gene3D" id="1.10.555.10">
    <property type="entry name" value="Rho GTPase activation protein"/>
    <property type="match status" value="1"/>
</dbReference>
<dbReference type="PROSITE" id="PS50238">
    <property type="entry name" value="RHOGAP"/>
    <property type="match status" value="1"/>
</dbReference>
<dbReference type="InterPro" id="IPR000300">
    <property type="entry name" value="IPPc"/>
</dbReference>
<dbReference type="AlphaFoldDB" id="A0A0C9VVC6"/>
<feature type="domain" description="Rho-GAP" evidence="6">
    <location>
        <begin position="810"/>
        <end position="987"/>
    </location>
</feature>
<feature type="compositionally biased region" description="Basic and acidic residues" evidence="5">
    <location>
        <begin position="306"/>
        <end position="318"/>
    </location>
</feature>
<dbReference type="EMBL" id="KN837131">
    <property type="protein sequence ID" value="KIJ42241.1"/>
    <property type="molecule type" value="Genomic_DNA"/>
</dbReference>
<evidence type="ECO:0000256" key="1">
    <source>
        <dbReference type="ARBA" id="ARBA00004146"/>
    </source>
</evidence>
<dbReference type="InterPro" id="IPR046985">
    <property type="entry name" value="IP5"/>
</dbReference>
<evidence type="ECO:0000256" key="2">
    <source>
        <dbReference type="ARBA" id="ARBA00004580"/>
    </source>
</evidence>
<keyword evidence="3" id="KW-0967">Endosome</keyword>
<dbReference type="OrthoDB" id="7862313at2759"/>
<evidence type="ECO:0000256" key="5">
    <source>
        <dbReference type="SAM" id="MobiDB-lite"/>
    </source>
</evidence>
<dbReference type="HOGENOM" id="CLU_006779_0_0_1"/>
<dbReference type="GO" id="GO:0007165">
    <property type="term" value="P:signal transduction"/>
    <property type="evidence" value="ECO:0007669"/>
    <property type="project" value="InterPro"/>
</dbReference>
<reference evidence="7 8" key="1">
    <citation type="submission" date="2014-06" db="EMBL/GenBank/DDBJ databases">
        <title>Evolutionary Origins and Diversification of the Mycorrhizal Mutualists.</title>
        <authorList>
            <consortium name="DOE Joint Genome Institute"/>
            <consortium name="Mycorrhizal Genomics Consortium"/>
            <person name="Kohler A."/>
            <person name="Kuo A."/>
            <person name="Nagy L.G."/>
            <person name="Floudas D."/>
            <person name="Copeland A."/>
            <person name="Barry K.W."/>
            <person name="Cichocki N."/>
            <person name="Veneault-Fourrey C."/>
            <person name="LaButti K."/>
            <person name="Lindquist E.A."/>
            <person name="Lipzen A."/>
            <person name="Lundell T."/>
            <person name="Morin E."/>
            <person name="Murat C."/>
            <person name="Riley R."/>
            <person name="Ohm R."/>
            <person name="Sun H."/>
            <person name="Tunlid A."/>
            <person name="Henrissat B."/>
            <person name="Grigoriev I.V."/>
            <person name="Hibbett D.S."/>
            <person name="Martin F."/>
        </authorList>
    </citation>
    <scope>NUCLEOTIDE SEQUENCE [LARGE SCALE GENOMIC DNA]</scope>
    <source>
        <strain evidence="7 8">SS14</strain>
    </source>
</reference>
<protein>
    <recommendedName>
        <fullName evidence="6">Rho-GAP domain-containing protein</fullName>
    </recommendedName>
</protein>
<evidence type="ECO:0000256" key="3">
    <source>
        <dbReference type="ARBA" id="ARBA00022753"/>
    </source>
</evidence>
<dbReference type="Pfam" id="PF21310">
    <property type="entry name" value="OCRL-like_ASH"/>
    <property type="match status" value="1"/>
</dbReference>
<gene>
    <name evidence="7" type="ORF">M422DRAFT_780052</name>
</gene>
<organism evidence="7 8">
    <name type="scientific">Sphaerobolus stellatus (strain SS14)</name>
    <dbReference type="NCBI Taxonomy" id="990650"/>
    <lineage>
        <taxon>Eukaryota</taxon>
        <taxon>Fungi</taxon>
        <taxon>Dikarya</taxon>
        <taxon>Basidiomycota</taxon>
        <taxon>Agaricomycotina</taxon>
        <taxon>Agaricomycetes</taxon>
        <taxon>Phallomycetidae</taxon>
        <taxon>Geastrales</taxon>
        <taxon>Sphaerobolaceae</taxon>
        <taxon>Sphaerobolus</taxon>
    </lineage>
</organism>
<dbReference type="InterPro" id="IPR000198">
    <property type="entry name" value="RhoGAP_dom"/>
</dbReference>